<gene>
    <name evidence="2" type="ORF">FBEOM_9598</name>
</gene>
<evidence type="ECO:0000313" key="2">
    <source>
        <dbReference type="EMBL" id="KAF4336518.1"/>
    </source>
</evidence>
<sequence>MKTSFFNIAALAFTAISGVTAGPAPNGMSVEISERDGVLEVREVPRSEAGIQCRECVHLGGRCTIGDGSCYASEHASQEHSLTLLYDDGVSSGS</sequence>
<reference evidence="2" key="1">
    <citation type="journal article" date="2017" name="Mycologia">
        <title>Fusarium algeriense, sp. nov., a novel toxigenic crown rot pathogen of durum wheat from Algeria is nested in the Fusarium burgessii species complex.</title>
        <authorList>
            <person name="Laraba I."/>
            <person name="Keddad A."/>
            <person name="Boureghda H."/>
            <person name="Abdallah N."/>
            <person name="Vaughan M.M."/>
            <person name="Proctor R.H."/>
            <person name="Busman M."/>
            <person name="O'Donnell K."/>
        </authorList>
    </citation>
    <scope>NUCLEOTIDE SEQUENCE</scope>
    <source>
        <strain evidence="2">NRRL 25174</strain>
    </source>
</reference>
<keyword evidence="3" id="KW-1185">Reference proteome</keyword>
<evidence type="ECO:0000313" key="3">
    <source>
        <dbReference type="Proteomes" id="UP000730481"/>
    </source>
</evidence>
<name>A0A9P5AE00_9HYPO</name>
<proteinExistence type="predicted"/>
<reference evidence="2" key="2">
    <citation type="submission" date="2020-02" db="EMBL/GenBank/DDBJ databases">
        <title>Identification and distribution of gene clusters putatively required for synthesis of sphingolipid metabolism inhibitors in phylogenetically diverse species of the filamentous fungus Fusarium.</title>
        <authorList>
            <person name="Kim H.-S."/>
            <person name="Busman M."/>
            <person name="Brown D.W."/>
            <person name="Divon H."/>
            <person name="Uhlig S."/>
            <person name="Proctor R.H."/>
        </authorList>
    </citation>
    <scope>NUCLEOTIDE SEQUENCE</scope>
    <source>
        <strain evidence="2">NRRL 25174</strain>
    </source>
</reference>
<dbReference type="EMBL" id="PVQB02000489">
    <property type="protein sequence ID" value="KAF4336518.1"/>
    <property type="molecule type" value="Genomic_DNA"/>
</dbReference>
<accession>A0A9P5AE00</accession>
<comment type="caution">
    <text evidence="2">The sequence shown here is derived from an EMBL/GenBank/DDBJ whole genome shotgun (WGS) entry which is preliminary data.</text>
</comment>
<evidence type="ECO:0000256" key="1">
    <source>
        <dbReference type="SAM" id="SignalP"/>
    </source>
</evidence>
<organism evidence="2 3">
    <name type="scientific">Fusarium beomiforme</name>
    <dbReference type="NCBI Taxonomy" id="44412"/>
    <lineage>
        <taxon>Eukaryota</taxon>
        <taxon>Fungi</taxon>
        <taxon>Dikarya</taxon>
        <taxon>Ascomycota</taxon>
        <taxon>Pezizomycotina</taxon>
        <taxon>Sordariomycetes</taxon>
        <taxon>Hypocreomycetidae</taxon>
        <taxon>Hypocreales</taxon>
        <taxon>Nectriaceae</taxon>
        <taxon>Fusarium</taxon>
        <taxon>Fusarium burgessii species complex</taxon>
    </lineage>
</organism>
<dbReference type="OrthoDB" id="5186115at2759"/>
<protein>
    <submittedName>
        <fullName evidence="2">NLS2</fullName>
    </submittedName>
</protein>
<feature type="signal peptide" evidence="1">
    <location>
        <begin position="1"/>
        <end position="21"/>
    </location>
</feature>
<dbReference type="Proteomes" id="UP000730481">
    <property type="component" value="Unassembled WGS sequence"/>
</dbReference>
<keyword evidence="1" id="KW-0732">Signal</keyword>
<dbReference type="AlphaFoldDB" id="A0A9P5AE00"/>
<feature type="chain" id="PRO_5040297039" evidence="1">
    <location>
        <begin position="22"/>
        <end position="94"/>
    </location>
</feature>